<comment type="caution">
    <text evidence="3">The sequence shown here is derived from an EMBL/GenBank/DDBJ whole genome shotgun (WGS) entry which is preliminary data.</text>
</comment>
<keyword evidence="1" id="KW-0812">Transmembrane</keyword>
<evidence type="ECO:0008006" key="6">
    <source>
        <dbReference type="Google" id="ProtNLM"/>
    </source>
</evidence>
<dbReference type="EMBL" id="JBIMSN010000163">
    <property type="protein sequence ID" value="MFH5232834.1"/>
    <property type="molecule type" value="Genomic_DNA"/>
</dbReference>
<keyword evidence="1" id="KW-0472">Membrane</keyword>
<accession>A0ABW7KDR0</accession>
<name>A0ABW7KDR0_9NOCA</name>
<evidence type="ECO:0000313" key="3">
    <source>
        <dbReference type="EMBL" id="MFH5232834.1"/>
    </source>
</evidence>
<evidence type="ECO:0000313" key="5">
    <source>
        <dbReference type="Proteomes" id="UP001609219"/>
    </source>
</evidence>
<evidence type="ECO:0000313" key="2">
    <source>
        <dbReference type="EMBL" id="MFH5207883.1"/>
    </source>
</evidence>
<keyword evidence="1" id="KW-1133">Transmembrane helix</keyword>
<reference evidence="4 5" key="1">
    <citation type="submission" date="2024-10" db="EMBL/GenBank/DDBJ databases">
        <authorList>
            <person name="Riesco R."/>
        </authorList>
    </citation>
    <scope>NUCLEOTIDE SEQUENCE [LARGE SCALE GENOMIC DNA]</scope>
    <source>
        <strain evidence="2 4">NCIMB 15449</strain>
        <strain evidence="3 5">NCIMB 15450</strain>
    </source>
</reference>
<evidence type="ECO:0000256" key="1">
    <source>
        <dbReference type="SAM" id="Phobius"/>
    </source>
</evidence>
<feature type="transmembrane region" description="Helical" evidence="1">
    <location>
        <begin position="41"/>
        <end position="74"/>
    </location>
</feature>
<keyword evidence="5" id="KW-1185">Reference proteome</keyword>
<organism evidence="3 5">
    <name type="scientific">Antrihabitans spumae</name>
    <dbReference type="NCBI Taxonomy" id="3373370"/>
    <lineage>
        <taxon>Bacteria</taxon>
        <taxon>Bacillati</taxon>
        <taxon>Actinomycetota</taxon>
        <taxon>Actinomycetes</taxon>
        <taxon>Mycobacteriales</taxon>
        <taxon>Nocardiaceae</taxon>
        <taxon>Antrihabitans</taxon>
    </lineage>
</organism>
<gene>
    <name evidence="2" type="ORF">ACHIPZ_06595</name>
    <name evidence="3" type="ORF">ACHIRB_30335</name>
</gene>
<dbReference type="Proteomes" id="UP001609175">
    <property type="component" value="Unassembled WGS sequence"/>
</dbReference>
<protein>
    <recommendedName>
        <fullName evidence="6">GDT1 family protein</fullName>
    </recommendedName>
</protein>
<evidence type="ECO:0000313" key="4">
    <source>
        <dbReference type="Proteomes" id="UP001609175"/>
    </source>
</evidence>
<proteinExistence type="predicted"/>
<dbReference type="Proteomes" id="UP001609219">
    <property type="component" value="Unassembled WGS sequence"/>
</dbReference>
<sequence length="109" mass="11005">MSVLLAAATDPATVVLAEGIFTKANGLVDSGTDLLRSAAGALAIFFLLKNLIASFTVVRLVTSALIGGALLWVVFNMNTISDSTGEELAATHAAPAVVLTVAALPGPLL</sequence>
<dbReference type="RefSeq" id="WP_395113322.1">
    <property type="nucleotide sequence ID" value="NZ_JBIMSN010000163.1"/>
</dbReference>
<dbReference type="EMBL" id="JBIMSO010000031">
    <property type="protein sequence ID" value="MFH5207883.1"/>
    <property type="molecule type" value="Genomic_DNA"/>
</dbReference>